<keyword evidence="16" id="KW-1185">Reference proteome</keyword>
<sequence>MADNQKKYHIGLDIGTNSVGFAAIDDTGQLVRKKGKTIIGARLFKEGETAAERRTFRTTRRRLKRRKWRLHMLDAIFDDEISKIDSTFFLRMKDSNLVPSDKNRHFKGSLLFPEVGDSKFNQQYPTIYHLRFALMNEHKKFDLRSIYLAMHHIIKYRGNFLDTTPVSQFNSQKTAFNDFIEQLNFYFNTLFDDSEKIINESNGTKVESELLNTNIKNYDKQKDIVKLMDLKQDDKAFNKITTNLIREISKAILGYGTKLNLLLNLPVDPKDKDRIKELTVELGSEDIDAKLEELVPDLDDNQRAILDIIRKWYAQVTLNQIIPNGMGLSESMIKKYHDHAEHLKLYKQLINNLDDAKKQAGLETAYDKYIHNKRLGKINREEFYKEVRKNLDDSELAQKIGELIEKDNFMPKQRTSDNGVIPHQFHQIELRKIIDNQKQYYPFLGELNPNHNRDGVAHYKIEELVAFHIPYYVGPLITKEEQLKTSGKQFAWMVRKSNGAITPWNFDQKVDRMASATAFIKRMTTKDSYLIGEDVLPDESLIYQKFKVLNELNMVKINGSRISVADKQRIFEDLFKTQKTVTVKKLQNYLNLPKVEITGLSDPKKFNNNLGTYNDFKKIFGSKIDDPNLQSDFENMIEWSTVFESRDIYRAKLNEISWLSDDQINKLVNKRYRGWGRLSKKLLVGLKNQDGERVLDQLWNTNSNFMQIQSQPDFATQIEEANGSKISKIGPEKILDDTYTSPQNKKAIRQVMLVVEDIKNAMGSDPASISIEFTRSPADKAERTKSRANKIRAAYRNVADEIANSDLGDELETAAKSKRGITDKLFLYFTQLGRDMYTGEPINIDHLEQYDIDHILPQSFVKDDSLSNRVLVRTSVNNKKSDNVPNEMFGKKMGSFWRYLQSNGLINKRKLKHLTMNPDNVDKYSMRGFVQRQLVETSQVIKLTANILNEIYPDSHIIEVTAKMNHQLRLDFDFIKNRLVNDYHHAFDAYLTVFAGTYLYRRYPKLKAYFVYGENQFNTNDRLDLRRFNFLHDLYLQDLSKIDNQDYYGVVKQYRDLLIHKANEIYEYQFMLTTHEVTVENGAMFKQRIYPARSARNGSKKNLIPIKSDKSIYEYGGYSHNNDSYMAVVRIKDKRGNKYKVVGVKRRWLDQLKQLSGLDYNKALRQLLLPEFTNKKGTKQFEIVVGRIFKNQLIIDGQDKFTLGTSAYKYNAKQLVLSSKSIQTLSNANDLSYSDLSKAYDDVYQEIINKMDKYMPLYDSSGIRNGFDLFKKLPNKNEFNGSKKITSGKFEILTEILNGLHANSKTGKLKEIGLGTPLGQMQTQSGVILSEDAIICYQSPTGLFERKIRLKDL</sequence>
<dbReference type="Pfam" id="PF16593">
    <property type="entry name" value="Cas9-BH"/>
    <property type="match status" value="1"/>
</dbReference>
<dbReference type="NCBIfam" id="TIGR01865">
    <property type="entry name" value="cas_Csn1"/>
    <property type="match status" value="1"/>
</dbReference>
<evidence type="ECO:0000256" key="9">
    <source>
        <dbReference type="ARBA" id="ARBA00023118"/>
    </source>
</evidence>
<dbReference type="GO" id="GO:0003723">
    <property type="term" value="F:RNA binding"/>
    <property type="evidence" value="ECO:0007669"/>
    <property type="project" value="UniProtKB-UniRule"/>
</dbReference>
<comment type="domain">
    <text evidence="13">Has 2 endonuclease domains. The discontinuous RuvC-like domain cleaves the target DNA noncomplementary to crRNA while the HNH nuclease domain cleaves the target DNA complementary to crRNA.</text>
</comment>
<protein>
    <recommendedName>
        <fullName evidence="13">CRISPR-associated endonuclease Cas9</fullName>
        <ecNumber evidence="13">3.1.-.-</ecNumber>
    </recommendedName>
</protein>
<dbReference type="InterPro" id="IPR003615">
    <property type="entry name" value="HNH_nuc"/>
</dbReference>
<organism evidence="15 16">
    <name type="scientific">Nicoliella spurrieriana</name>
    <dbReference type="NCBI Taxonomy" id="2925830"/>
    <lineage>
        <taxon>Bacteria</taxon>
        <taxon>Bacillati</taxon>
        <taxon>Bacillota</taxon>
        <taxon>Bacilli</taxon>
        <taxon>Lactobacillales</taxon>
        <taxon>Lactobacillaceae</taxon>
        <taxon>Nicoliella</taxon>
    </lineage>
</organism>
<dbReference type="PROSITE" id="PS51749">
    <property type="entry name" value="HNH_CAS9"/>
    <property type="match status" value="1"/>
</dbReference>
<keyword evidence="5 13" id="KW-0255">Endonuclease</keyword>
<feature type="active site" description="For RuvC-like nuclease domain" evidence="13">
    <location>
        <position position="13"/>
    </location>
</feature>
<evidence type="ECO:0000256" key="8">
    <source>
        <dbReference type="ARBA" id="ARBA00022884"/>
    </source>
</evidence>
<dbReference type="HAMAP" id="MF_01480">
    <property type="entry name" value="Cas9"/>
    <property type="match status" value="1"/>
</dbReference>
<proteinExistence type="inferred from homology"/>
<evidence type="ECO:0000256" key="6">
    <source>
        <dbReference type="ARBA" id="ARBA00022801"/>
    </source>
</evidence>
<comment type="similarity">
    <text evidence="13">Belongs to the CRISPR-associated Cas9 family.</text>
</comment>
<dbReference type="KEGG" id="lbe:MOO44_01195"/>
<dbReference type="GO" id="GO:0051607">
    <property type="term" value="P:defense response to virus"/>
    <property type="evidence" value="ECO:0007669"/>
    <property type="project" value="UniProtKB-UniRule"/>
</dbReference>
<keyword evidence="6 13" id="KW-0378">Hydrolase</keyword>
<evidence type="ECO:0000256" key="10">
    <source>
        <dbReference type="ARBA" id="ARBA00023125"/>
    </source>
</evidence>
<dbReference type="InterPro" id="IPR036397">
    <property type="entry name" value="RNaseH_sf"/>
</dbReference>
<evidence type="ECO:0000256" key="3">
    <source>
        <dbReference type="ARBA" id="ARBA00022722"/>
    </source>
</evidence>
<keyword evidence="4" id="KW-0479">Metal-binding</keyword>
<feature type="active site" description="Proton acceptor for HNH nuclease domain" evidence="13">
    <location>
        <position position="854"/>
    </location>
</feature>
<evidence type="ECO:0000256" key="2">
    <source>
        <dbReference type="ARBA" id="ARBA00005244"/>
    </source>
</evidence>
<dbReference type="InterPro" id="IPR032239">
    <property type="entry name" value="Cas9-BH"/>
</dbReference>
<keyword evidence="8 13" id="KW-0694">RNA-binding</keyword>
<dbReference type="GO" id="GO:0043571">
    <property type="term" value="P:maintenance of CRISPR repeat elements"/>
    <property type="evidence" value="ECO:0007669"/>
    <property type="project" value="UniProtKB-UniRule"/>
</dbReference>
<evidence type="ECO:0000256" key="1">
    <source>
        <dbReference type="ARBA" id="ARBA00001946"/>
    </source>
</evidence>
<keyword evidence="3 13" id="KW-0540">Nuclease</keyword>
<evidence type="ECO:0000256" key="7">
    <source>
        <dbReference type="ARBA" id="ARBA00022842"/>
    </source>
</evidence>
<dbReference type="GO" id="GO:0003677">
    <property type="term" value="F:DNA binding"/>
    <property type="evidence" value="ECO:0007669"/>
    <property type="project" value="UniProtKB-UniRule"/>
</dbReference>
<dbReference type="Proteomes" id="UP000831181">
    <property type="component" value="Plasmid p1unnamed"/>
</dbReference>
<geneLocation type="plasmid" evidence="15 16">
    <name>p1unnamed</name>
</geneLocation>
<comment type="cofactor">
    <cofactor evidence="1">
        <name>Mg(2+)</name>
        <dbReference type="ChEBI" id="CHEBI:18420"/>
    </cofactor>
</comment>
<evidence type="ECO:0000256" key="5">
    <source>
        <dbReference type="ARBA" id="ARBA00022759"/>
    </source>
</evidence>
<comment type="similarity">
    <text evidence="2">Belongs to the CRISPR-associated protein Cas9 family. Subtype II-A subfamily.</text>
</comment>
<comment type="subunit">
    <text evidence="12 13">Monomer. Binds crRNA and tracrRNA.</text>
</comment>
<dbReference type="InterPro" id="IPR032237">
    <property type="entry name" value="Cas9_PI"/>
</dbReference>
<dbReference type="GO" id="GO:0004519">
    <property type="term" value="F:endonuclease activity"/>
    <property type="evidence" value="ECO:0007669"/>
    <property type="project" value="UniProtKB-UniRule"/>
</dbReference>
<dbReference type="EMBL" id="CP093360">
    <property type="protein sequence ID" value="UQS85965.1"/>
    <property type="molecule type" value="Genomic_DNA"/>
</dbReference>
<evidence type="ECO:0000256" key="4">
    <source>
        <dbReference type="ARBA" id="ARBA00022723"/>
    </source>
</evidence>
<name>A0A976X4M9_9LACO</name>
<dbReference type="InterPro" id="IPR028629">
    <property type="entry name" value="Cas9"/>
</dbReference>
<evidence type="ECO:0000256" key="12">
    <source>
        <dbReference type="ARBA" id="ARBA00046380"/>
    </source>
</evidence>
<keyword evidence="15" id="KW-0614">Plasmid</keyword>
<keyword evidence="9 13" id="KW-0051">Antiviral defense</keyword>
<dbReference type="Gene3D" id="3.30.420.10">
    <property type="entry name" value="Ribonuclease H-like superfamily/Ribonuclease H"/>
    <property type="match status" value="1"/>
</dbReference>
<evidence type="ECO:0000313" key="16">
    <source>
        <dbReference type="Proteomes" id="UP000831181"/>
    </source>
</evidence>
<dbReference type="InterPro" id="IPR033114">
    <property type="entry name" value="HNH_CAS9"/>
</dbReference>
<dbReference type="GO" id="GO:0046872">
    <property type="term" value="F:metal ion binding"/>
    <property type="evidence" value="ECO:0007669"/>
    <property type="project" value="UniProtKB-UniRule"/>
</dbReference>
<evidence type="ECO:0000256" key="11">
    <source>
        <dbReference type="ARBA" id="ARBA00023211"/>
    </source>
</evidence>
<dbReference type="Pfam" id="PF16592">
    <property type="entry name" value="Cas9_REC"/>
    <property type="match status" value="1"/>
</dbReference>
<dbReference type="InterPro" id="IPR055228">
    <property type="entry name" value="Cas9_RuvC"/>
</dbReference>
<dbReference type="GO" id="GO:0016787">
    <property type="term" value="F:hydrolase activity"/>
    <property type="evidence" value="ECO:0007669"/>
    <property type="project" value="UniProtKB-KW"/>
</dbReference>
<keyword evidence="7" id="KW-0460">Magnesium</keyword>
<reference evidence="15" key="1">
    <citation type="journal article" date="2022" name="Int. J. Syst. Evol. Microbiol.">
        <title>Apilactobacillus apisilvae sp. nov., Nicolia spurrieriana gen. nov. sp. nov., Bombilactobacillus folatiphilus sp. nov. and Bombilactobacillus thymidiniphilus sp. nov., four new lactic acid bacterial isolates from stingless bees Tetragonula carbonaria and Austroplebeia australis.</title>
        <authorList>
            <person name="Oliphant S.A."/>
            <person name="Watson-Haigh N.S."/>
            <person name="Sumby K.M."/>
            <person name="Gardner J."/>
            <person name="Groom S."/>
            <person name="Jiranek V."/>
        </authorList>
    </citation>
    <scope>NUCLEOTIDE SEQUENCE</scope>
    <source>
        <strain evidence="15">SGEP1_A5</strain>
    </source>
</reference>
<comment type="caution">
    <text evidence="13">Lacks conserved residue(s) required for the propagation of feature annotation.</text>
</comment>
<evidence type="ECO:0000313" key="15">
    <source>
        <dbReference type="EMBL" id="UQS85965.1"/>
    </source>
</evidence>
<dbReference type="RefSeq" id="WP_260115774.1">
    <property type="nucleotide sequence ID" value="NZ_CP093360.1"/>
</dbReference>
<gene>
    <name evidence="13 15" type="primary">cas9</name>
    <name evidence="15" type="ORF">MOO44_01195</name>
</gene>
<dbReference type="InterPro" id="IPR032240">
    <property type="entry name" value="Cas9_REC"/>
</dbReference>
<dbReference type="Pfam" id="PF16595">
    <property type="entry name" value="Cas9_PI"/>
    <property type="match status" value="1"/>
</dbReference>
<feature type="domain" description="HNH Cas9-type" evidence="14">
    <location>
        <begin position="777"/>
        <end position="934"/>
    </location>
</feature>
<keyword evidence="10 13" id="KW-0238">DNA-binding</keyword>
<keyword evidence="11" id="KW-0464">Manganese</keyword>
<evidence type="ECO:0000259" key="14">
    <source>
        <dbReference type="PROSITE" id="PS51749"/>
    </source>
</evidence>
<dbReference type="Gene3D" id="1.10.30.50">
    <property type="match status" value="1"/>
</dbReference>
<accession>A0A976X4M9</accession>
<dbReference type="Pfam" id="PF13395">
    <property type="entry name" value="HNH_4"/>
    <property type="match status" value="1"/>
</dbReference>
<evidence type="ECO:0000256" key="13">
    <source>
        <dbReference type="HAMAP-Rule" id="MF_01480"/>
    </source>
</evidence>
<comment type="function">
    <text evidence="13">CRISPR (clustered regularly interspaced short palindromic repeat) is an adaptive immune system that provides protection against mobile genetic elements (viruses, transposable elements and conjugative plasmids). CRISPR clusters contain spacers, sequences complementary to antecedent mobile elements, and target invading nucleic acids. CRISPR clusters are transcribed and processed into CRISPR RNA (crRNA). In type II CRISPR systems correct processing of pre-crRNA requires a trans-encoded small RNA (tracrRNA), endogenous ribonuclease 3 (rnc) and this protein. The tracrRNA serves as a guide for ribonuclease 3-aided processing of pre-crRNA. Subsequently Cas9/crRNA/tracrRNA endonucleolytically cleaves linear or circular dsDNA target complementary to the spacer; Cas9 is inactive in the absence of the 2 guide RNAs (gRNA). Cas9 recognizes the protospacer adjacent motif (PAM) in the CRISPR repeat sequences to help distinguish self versus nonself, as targets within the bacterial CRISPR locus do not have PAMs. PAM recognition is also required for catalytic activity.</text>
</comment>
<dbReference type="Pfam" id="PF22702">
    <property type="entry name" value="Cas9_RuvC"/>
    <property type="match status" value="1"/>
</dbReference>
<dbReference type="EC" id="3.1.-.-" evidence="13"/>